<keyword evidence="1" id="KW-0812">Transmembrane</keyword>
<reference evidence="2 3" key="1">
    <citation type="submission" date="2019-07" db="EMBL/GenBank/DDBJ databases">
        <title>Full genome sequence of Humibacter sp. WJ7-1.</title>
        <authorList>
            <person name="Im W.-T."/>
        </authorList>
    </citation>
    <scope>NUCLEOTIDE SEQUENCE [LARGE SCALE GENOMIC DNA]</scope>
    <source>
        <strain evidence="2 3">WJ7-1</strain>
    </source>
</reference>
<feature type="transmembrane region" description="Helical" evidence="1">
    <location>
        <begin position="97"/>
        <end position="118"/>
    </location>
</feature>
<dbReference type="Proteomes" id="UP000320216">
    <property type="component" value="Chromosome"/>
</dbReference>
<name>A0A5B8M6S8_9MICO</name>
<protein>
    <submittedName>
        <fullName evidence="2">DUF805 domain-containing protein</fullName>
    </submittedName>
</protein>
<dbReference type="PANTHER" id="PTHR34980">
    <property type="entry name" value="INNER MEMBRANE PROTEIN-RELATED-RELATED"/>
    <property type="match status" value="1"/>
</dbReference>
<accession>A0A5B8M6S8</accession>
<sequence>MALVSTDADDFAQDAVDAAEIAAAKHPSDHPIYRATPQEGLARFFAKYAVFHGRASRSEFWWAWALNIVVFFVAGIGVEMATSLAGPHEPRPTPGSTVIGVVFLLYALAVLVPSVAVLVRRLHDANLSGWWWLLTLVPFAGPVIGVIFGILPKQGYGKRFDRG</sequence>
<dbReference type="AlphaFoldDB" id="A0A5B8M6S8"/>
<dbReference type="InterPro" id="IPR008523">
    <property type="entry name" value="DUF805"/>
</dbReference>
<keyword evidence="1" id="KW-0472">Membrane</keyword>
<feature type="transmembrane region" description="Helical" evidence="1">
    <location>
        <begin position="61"/>
        <end position="85"/>
    </location>
</feature>
<feature type="transmembrane region" description="Helical" evidence="1">
    <location>
        <begin position="130"/>
        <end position="151"/>
    </location>
</feature>
<organism evidence="2 3">
    <name type="scientific">Humibacter ginsenosidimutans</name>
    <dbReference type="NCBI Taxonomy" id="2599293"/>
    <lineage>
        <taxon>Bacteria</taxon>
        <taxon>Bacillati</taxon>
        <taxon>Actinomycetota</taxon>
        <taxon>Actinomycetes</taxon>
        <taxon>Micrococcales</taxon>
        <taxon>Microbacteriaceae</taxon>
        <taxon>Humibacter</taxon>
    </lineage>
</organism>
<keyword evidence="1" id="KW-1133">Transmembrane helix</keyword>
<dbReference type="KEGG" id="huw:FPZ11_16225"/>
<dbReference type="EMBL" id="CP042305">
    <property type="protein sequence ID" value="QDZ16103.1"/>
    <property type="molecule type" value="Genomic_DNA"/>
</dbReference>
<dbReference type="GO" id="GO:0005886">
    <property type="term" value="C:plasma membrane"/>
    <property type="evidence" value="ECO:0007669"/>
    <property type="project" value="TreeGrafter"/>
</dbReference>
<evidence type="ECO:0000313" key="3">
    <source>
        <dbReference type="Proteomes" id="UP000320216"/>
    </source>
</evidence>
<evidence type="ECO:0000313" key="2">
    <source>
        <dbReference type="EMBL" id="QDZ16103.1"/>
    </source>
</evidence>
<proteinExistence type="predicted"/>
<gene>
    <name evidence="2" type="ORF">FPZ11_16225</name>
</gene>
<dbReference type="Pfam" id="PF05656">
    <property type="entry name" value="DUF805"/>
    <property type="match status" value="1"/>
</dbReference>
<dbReference type="OrthoDB" id="9812349at2"/>
<keyword evidence="3" id="KW-1185">Reference proteome</keyword>
<evidence type="ECO:0000256" key="1">
    <source>
        <dbReference type="SAM" id="Phobius"/>
    </source>
</evidence>
<dbReference type="PANTHER" id="PTHR34980:SF2">
    <property type="entry name" value="INNER MEMBRANE PROTEIN YHAH-RELATED"/>
    <property type="match status" value="1"/>
</dbReference>